<proteinExistence type="predicted"/>
<evidence type="ECO:0000313" key="1">
    <source>
        <dbReference type="EMBL" id="GAU90971.1"/>
    </source>
</evidence>
<name>A0A1D1UNF6_RAMVA</name>
<dbReference type="Proteomes" id="UP000186922">
    <property type="component" value="Unassembled WGS sequence"/>
</dbReference>
<comment type="caution">
    <text evidence="1">The sequence shown here is derived from an EMBL/GenBank/DDBJ whole genome shotgun (WGS) entry which is preliminary data.</text>
</comment>
<evidence type="ECO:0000313" key="2">
    <source>
        <dbReference type="Proteomes" id="UP000186922"/>
    </source>
</evidence>
<dbReference type="AlphaFoldDB" id="A0A1D1UNF6"/>
<organism evidence="1 2">
    <name type="scientific">Ramazzottius varieornatus</name>
    <name type="common">Water bear</name>
    <name type="synonym">Tardigrade</name>
    <dbReference type="NCBI Taxonomy" id="947166"/>
    <lineage>
        <taxon>Eukaryota</taxon>
        <taxon>Metazoa</taxon>
        <taxon>Ecdysozoa</taxon>
        <taxon>Tardigrada</taxon>
        <taxon>Eutardigrada</taxon>
        <taxon>Parachela</taxon>
        <taxon>Hypsibioidea</taxon>
        <taxon>Ramazzottiidae</taxon>
        <taxon>Ramazzottius</taxon>
    </lineage>
</organism>
<protein>
    <submittedName>
        <fullName evidence="1">Uncharacterized protein</fullName>
    </submittedName>
</protein>
<accession>A0A1D1UNF6</accession>
<gene>
    <name evidence="1" type="primary">RvY_03314-1</name>
    <name evidence="1" type="synonym">RvY_03314.1</name>
    <name evidence="1" type="ORF">RvY_03314</name>
</gene>
<dbReference type="EMBL" id="BDGG01000001">
    <property type="protein sequence ID" value="GAU90971.1"/>
    <property type="molecule type" value="Genomic_DNA"/>
</dbReference>
<reference evidence="1 2" key="1">
    <citation type="journal article" date="2016" name="Nat. Commun.">
        <title>Extremotolerant tardigrade genome and improved radiotolerance of human cultured cells by tardigrade-unique protein.</title>
        <authorList>
            <person name="Hashimoto T."/>
            <person name="Horikawa D.D."/>
            <person name="Saito Y."/>
            <person name="Kuwahara H."/>
            <person name="Kozuka-Hata H."/>
            <person name="Shin-I T."/>
            <person name="Minakuchi Y."/>
            <person name="Ohishi K."/>
            <person name="Motoyama A."/>
            <person name="Aizu T."/>
            <person name="Enomoto A."/>
            <person name="Kondo K."/>
            <person name="Tanaka S."/>
            <person name="Hara Y."/>
            <person name="Koshikawa S."/>
            <person name="Sagara H."/>
            <person name="Miura T."/>
            <person name="Yokobori S."/>
            <person name="Miyagawa K."/>
            <person name="Suzuki Y."/>
            <person name="Kubo T."/>
            <person name="Oyama M."/>
            <person name="Kohara Y."/>
            <person name="Fujiyama A."/>
            <person name="Arakawa K."/>
            <person name="Katayama T."/>
            <person name="Toyoda A."/>
            <person name="Kunieda T."/>
        </authorList>
    </citation>
    <scope>NUCLEOTIDE SEQUENCE [LARGE SCALE GENOMIC DNA]</scope>
    <source>
        <strain evidence="1 2">YOKOZUNA-1</strain>
    </source>
</reference>
<sequence length="57" mass="6521">MTQLQMTLFLKRPQPPFSLMSSPAPSATAITLMDHQLFKQPRRKEGRKGLAALRLRQ</sequence>
<keyword evidence="2" id="KW-1185">Reference proteome</keyword>